<evidence type="ECO:0000313" key="3">
    <source>
        <dbReference type="Proteomes" id="UP000366945"/>
    </source>
</evidence>
<feature type="transmembrane region" description="Helical" evidence="1">
    <location>
        <begin position="146"/>
        <end position="167"/>
    </location>
</feature>
<feature type="transmembrane region" description="Helical" evidence="1">
    <location>
        <begin position="212"/>
        <end position="229"/>
    </location>
</feature>
<dbReference type="AlphaFoldDB" id="A0A5E4VXW9"/>
<feature type="transmembrane region" description="Helical" evidence="1">
    <location>
        <begin position="249"/>
        <end position="273"/>
    </location>
</feature>
<feature type="transmembrane region" description="Helical" evidence="1">
    <location>
        <begin position="179"/>
        <end position="200"/>
    </location>
</feature>
<feature type="transmembrane region" description="Helical" evidence="1">
    <location>
        <begin position="20"/>
        <end position="41"/>
    </location>
</feature>
<dbReference type="RefSeq" id="WP_150680163.1">
    <property type="nucleotide sequence ID" value="NZ_CABPSK010000002.1"/>
</dbReference>
<evidence type="ECO:0000313" key="2">
    <source>
        <dbReference type="EMBL" id="VVE16713.1"/>
    </source>
</evidence>
<sequence length="289" mass="31725">MPDVNVIDGQATDTSISSVIALGTILVSVTFFLEIVVFWFLNGHEAMDIVDGMSKRALRLLVVDATARAALLLAGVGLLCRKPWAMPLYVWTVVVWTLAVAWLFYLIIAVVNLPIYGCVSALLYNEAVSNRRDVPGVKVSLTSRDTVSVICLSLSCAVHFWAVMISVPRDFFGEQLTPLGYQGYLFLLAPMFFIAGVGFSRKGNRLWSASKSLTVFSFSLSVALISNTVSNTSLHKYMPESIPRGEMPILAMSWYAVEISVIAIVLSGLLHFLRSRALRRSQAKPSPSL</sequence>
<dbReference type="Proteomes" id="UP000366945">
    <property type="component" value="Unassembled WGS sequence"/>
</dbReference>
<name>A0A5E4VXW9_9BURK</name>
<accession>A0A5E4VXW9</accession>
<protein>
    <submittedName>
        <fullName evidence="2">Uncharacterized protein</fullName>
    </submittedName>
</protein>
<keyword evidence="1" id="KW-0472">Membrane</keyword>
<keyword evidence="1" id="KW-1133">Transmembrane helix</keyword>
<keyword evidence="1" id="KW-0812">Transmembrane</keyword>
<feature type="transmembrane region" description="Helical" evidence="1">
    <location>
        <begin position="99"/>
        <end position="125"/>
    </location>
</feature>
<reference evidence="2 3" key="1">
    <citation type="submission" date="2019-08" db="EMBL/GenBank/DDBJ databases">
        <authorList>
            <person name="Peeters C."/>
        </authorList>
    </citation>
    <scope>NUCLEOTIDE SEQUENCE [LARGE SCALE GENOMIC DNA]</scope>
    <source>
        <strain evidence="2 3">LMG 31114</strain>
    </source>
</reference>
<dbReference type="GeneID" id="300404959"/>
<dbReference type="EMBL" id="CABPSK010000002">
    <property type="protein sequence ID" value="VVE16713.1"/>
    <property type="molecule type" value="Genomic_DNA"/>
</dbReference>
<gene>
    <name evidence="2" type="ORF">PPN31114_02940</name>
</gene>
<keyword evidence="3" id="KW-1185">Reference proteome</keyword>
<evidence type="ECO:0000256" key="1">
    <source>
        <dbReference type="SAM" id="Phobius"/>
    </source>
</evidence>
<organism evidence="2 3">
    <name type="scientific">Pandoraea pneumonica</name>
    <dbReference type="NCBI Taxonomy" id="2508299"/>
    <lineage>
        <taxon>Bacteria</taxon>
        <taxon>Pseudomonadati</taxon>
        <taxon>Pseudomonadota</taxon>
        <taxon>Betaproteobacteria</taxon>
        <taxon>Burkholderiales</taxon>
        <taxon>Burkholderiaceae</taxon>
        <taxon>Pandoraea</taxon>
    </lineage>
</organism>
<proteinExistence type="predicted"/>
<feature type="transmembrane region" description="Helical" evidence="1">
    <location>
        <begin position="61"/>
        <end position="79"/>
    </location>
</feature>